<evidence type="ECO:0000313" key="3">
    <source>
        <dbReference type="Proteomes" id="UP001529510"/>
    </source>
</evidence>
<dbReference type="AlphaFoldDB" id="A0ABD0N0S8"/>
<comment type="caution">
    <text evidence="2">The sequence shown here is derived from an EMBL/GenBank/DDBJ whole genome shotgun (WGS) entry which is preliminary data.</text>
</comment>
<sequence>NQGRTELLPPRLRTPRSSRAPVHWTATPRRWSSPRLRLPEISCPAWTPNAKGRTSIHSPPIQARKARTARRRARSPAACYSWPNPRRRRTRRRRREKGSRARLQ</sequence>
<feature type="region of interest" description="Disordered" evidence="1">
    <location>
        <begin position="42"/>
        <end position="104"/>
    </location>
</feature>
<keyword evidence="3" id="KW-1185">Reference proteome</keyword>
<accession>A0ABD0N0S8</accession>
<feature type="region of interest" description="Disordered" evidence="1">
    <location>
        <begin position="1"/>
        <end position="26"/>
    </location>
</feature>
<feature type="non-terminal residue" evidence="2">
    <location>
        <position position="104"/>
    </location>
</feature>
<proteinExistence type="predicted"/>
<evidence type="ECO:0000256" key="1">
    <source>
        <dbReference type="SAM" id="MobiDB-lite"/>
    </source>
</evidence>
<evidence type="ECO:0000313" key="2">
    <source>
        <dbReference type="EMBL" id="KAL0155777.1"/>
    </source>
</evidence>
<dbReference type="Proteomes" id="UP001529510">
    <property type="component" value="Unassembled WGS sequence"/>
</dbReference>
<dbReference type="EMBL" id="JAMKFB020000025">
    <property type="protein sequence ID" value="KAL0155777.1"/>
    <property type="molecule type" value="Genomic_DNA"/>
</dbReference>
<feature type="compositionally biased region" description="Low complexity" evidence="1">
    <location>
        <begin position="1"/>
        <end position="19"/>
    </location>
</feature>
<protein>
    <submittedName>
        <fullName evidence="2">Uncharacterized protein</fullName>
    </submittedName>
</protein>
<feature type="non-terminal residue" evidence="2">
    <location>
        <position position="1"/>
    </location>
</feature>
<reference evidence="2 3" key="1">
    <citation type="submission" date="2024-05" db="EMBL/GenBank/DDBJ databases">
        <title>Genome sequencing and assembly of Indian major carp, Cirrhinus mrigala (Hamilton, 1822).</title>
        <authorList>
            <person name="Mohindra V."/>
            <person name="Chowdhury L.M."/>
            <person name="Lal K."/>
            <person name="Jena J.K."/>
        </authorList>
    </citation>
    <scope>NUCLEOTIDE SEQUENCE [LARGE SCALE GENOMIC DNA]</scope>
    <source>
        <strain evidence="2">CM1030</strain>
        <tissue evidence="2">Blood</tissue>
    </source>
</reference>
<name>A0ABD0N0S8_CIRMR</name>
<feature type="compositionally biased region" description="Basic residues" evidence="1">
    <location>
        <begin position="64"/>
        <end position="74"/>
    </location>
</feature>
<organism evidence="2 3">
    <name type="scientific">Cirrhinus mrigala</name>
    <name type="common">Mrigala</name>
    <dbReference type="NCBI Taxonomy" id="683832"/>
    <lineage>
        <taxon>Eukaryota</taxon>
        <taxon>Metazoa</taxon>
        <taxon>Chordata</taxon>
        <taxon>Craniata</taxon>
        <taxon>Vertebrata</taxon>
        <taxon>Euteleostomi</taxon>
        <taxon>Actinopterygii</taxon>
        <taxon>Neopterygii</taxon>
        <taxon>Teleostei</taxon>
        <taxon>Ostariophysi</taxon>
        <taxon>Cypriniformes</taxon>
        <taxon>Cyprinidae</taxon>
        <taxon>Labeoninae</taxon>
        <taxon>Labeonini</taxon>
        <taxon>Cirrhinus</taxon>
    </lineage>
</organism>
<gene>
    <name evidence="2" type="ORF">M9458_050040</name>
</gene>
<feature type="compositionally biased region" description="Basic residues" evidence="1">
    <location>
        <begin position="85"/>
        <end position="97"/>
    </location>
</feature>